<evidence type="ECO:0000259" key="3">
    <source>
        <dbReference type="PROSITE" id="PS50071"/>
    </source>
</evidence>
<dbReference type="InterPro" id="IPR001356">
    <property type="entry name" value="HD"/>
</dbReference>
<dbReference type="GO" id="GO:0003677">
    <property type="term" value="F:DNA binding"/>
    <property type="evidence" value="ECO:0007669"/>
    <property type="project" value="UniProtKB-UniRule"/>
</dbReference>
<dbReference type="Pfam" id="PF00046">
    <property type="entry name" value="Homeodomain"/>
    <property type="match status" value="1"/>
</dbReference>
<reference evidence="4" key="1">
    <citation type="journal article" date="2016" name="PLoS Genet.">
        <title>Genetic Dissection of Sexual Reproduction in a Primary Homothallic Basidiomycete.</title>
        <authorList>
            <person name="David-Palma M."/>
            <person name="Sampaio J.P."/>
            <person name="Goncalves P."/>
        </authorList>
    </citation>
    <scope>NUCLEOTIDE SEQUENCE</scope>
    <source>
        <strain evidence="4">ATCC 24229</strain>
    </source>
</reference>
<dbReference type="InterPro" id="IPR009057">
    <property type="entry name" value="Homeodomain-like_sf"/>
</dbReference>
<accession>A0A193H5P4</accession>
<organism evidence="4">
    <name type="scientific">Phaffia rhodozyma</name>
    <name type="common">Yeast</name>
    <name type="synonym">Xanthophyllomyces dendrorhous</name>
    <dbReference type="NCBI Taxonomy" id="264483"/>
    <lineage>
        <taxon>Eukaryota</taxon>
        <taxon>Fungi</taxon>
        <taxon>Dikarya</taxon>
        <taxon>Basidiomycota</taxon>
        <taxon>Agaricomycotina</taxon>
        <taxon>Tremellomycetes</taxon>
        <taxon>Cystofilobasidiales</taxon>
        <taxon>Mrakiaceae</taxon>
        <taxon>Phaffia</taxon>
    </lineage>
</organism>
<dbReference type="SMART" id="SM00389">
    <property type="entry name" value="HOX"/>
    <property type="match status" value="1"/>
</dbReference>
<dbReference type="CDD" id="cd00086">
    <property type="entry name" value="homeodomain"/>
    <property type="match status" value="1"/>
</dbReference>
<dbReference type="PROSITE" id="PS50071">
    <property type="entry name" value="HOMEOBOX_2"/>
    <property type="match status" value="1"/>
</dbReference>
<comment type="subcellular location">
    <subcellularLocation>
        <location evidence="1 2">Nucleus</location>
    </subcellularLocation>
</comment>
<protein>
    <submittedName>
        <fullName evidence="4">Homeodomain transcription factor</fullName>
    </submittedName>
</protein>
<dbReference type="AlphaFoldDB" id="A0A193H5P4"/>
<gene>
    <name evidence="4" type="primary">HD2</name>
</gene>
<keyword evidence="1 2" id="KW-0238">DNA-binding</keyword>
<dbReference type="SUPFAM" id="SSF46689">
    <property type="entry name" value="Homeodomain-like"/>
    <property type="match status" value="1"/>
</dbReference>
<dbReference type="EMBL" id="KU315778">
    <property type="protein sequence ID" value="ANN89142.1"/>
    <property type="molecule type" value="Genomic_DNA"/>
</dbReference>
<proteinExistence type="predicted"/>
<keyword evidence="1 2" id="KW-0371">Homeobox</keyword>
<evidence type="ECO:0000313" key="4">
    <source>
        <dbReference type="EMBL" id="ANN89142.1"/>
    </source>
</evidence>
<keyword evidence="1 2" id="KW-0539">Nucleus</keyword>
<evidence type="ECO:0000256" key="1">
    <source>
        <dbReference type="PROSITE-ProRule" id="PRU00108"/>
    </source>
</evidence>
<feature type="DNA-binding region" description="Homeobox" evidence="1">
    <location>
        <begin position="140"/>
        <end position="199"/>
    </location>
</feature>
<dbReference type="Gene3D" id="1.10.10.60">
    <property type="entry name" value="Homeodomain-like"/>
    <property type="match status" value="1"/>
</dbReference>
<name>A0A193H5P4_PHARH</name>
<evidence type="ECO:0000256" key="2">
    <source>
        <dbReference type="RuleBase" id="RU000682"/>
    </source>
</evidence>
<feature type="domain" description="Homeobox" evidence="3">
    <location>
        <begin position="138"/>
        <end position="198"/>
    </location>
</feature>
<sequence length="440" mass="49224">MYSFTKLPQKYTGLGDVFDSNRDPLSSKEFALEDLYLPIPPSICETLEELGTPHTLARSLGALYISRAIALRDLSLSQFDAAFPAERTFLLEANSLKLKVFKGLLKATLEHRYSMELSHHQETIIQLAGVWTSDDEQAPVSVRRSSFTKNTIDTLQALYDLNQYPNPIELKTIAVKVGLQPKQIRAWFQNRRNRRSSPARSHKKPLKISTRATFASDPKFNSVRKRCFRRTSSIEKERKTEGVPSQLGSPIFLQTNKTPYVPQSEGRSRVGHSLVAGLFDTSPNEQDAYALWSAVISDRSSAYANFKHVPQIESSLAFAVPEPADSMSAQCSKNQFNNCSESSSSHPAFPPVFSSSETMEVDPVDWTMVFAATNSRSIAPMYEKPSARWESKTGLEVEDAMIDVSSNTTAGKQTSCEKEGCSHRETPDDIMVRPQFQISF</sequence>
<dbReference type="GO" id="GO:0005634">
    <property type="term" value="C:nucleus"/>
    <property type="evidence" value="ECO:0007669"/>
    <property type="project" value="UniProtKB-SubCell"/>
</dbReference>